<reference evidence="5" key="2">
    <citation type="submission" date="2020-06" db="EMBL/GenBank/DDBJ databases">
        <authorList>
            <person name="Ji K."/>
            <person name="Li J."/>
        </authorList>
    </citation>
    <scope>NUCLEOTIDE SEQUENCE</scope>
    <source>
        <strain evidence="5">JKM2019</strain>
        <tissue evidence="5">Whole body</tissue>
    </source>
</reference>
<dbReference type="InterPro" id="IPR001762">
    <property type="entry name" value="Disintegrin_dom"/>
</dbReference>
<evidence type="ECO:0000256" key="1">
    <source>
        <dbReference type="PROSITE-ProRule" id="PRU00276"/>
    </source>
</evidence>
<feature type="binding site" evidence="1">
    <location>
        <position position="343"/>
    </location>
    <ligand>
        <name>Zn(2+)</name>
        <dbReference type="ChEBI" id="CHEBI:29105"/>
        <note>catalytic</note>
    </ligand>
</feature>
<feature type="binding site" evidence="1">
    <location>
        <position position="353"/>
    </location>
    <ligand>
        <name>Zn(2+)</name>
        <dbReference type="ChEBI" id="CHEBI:29105"/>
        <note>catalytic</note>
    </ligand>
</feature>
<dbReference type="OrthoDB" id="6437438at2759"/>
<organism evidence="6 7">
    <name type="scientific">Dermatophagoides farinae</name>
    <name type="common">American house dust mite</name>
    <dbReference type="NCBI Taxonomy" id="6954"/>
    <lineage>
        <taxon>Eukaryota</taxon>
        <taxon>Metazoa</taxon>
        <taxon>Ecdysozoa</taxon>
        <taxon>Arthropoda</taxon>
        <taxon>Chelicerata</taxon>
        <taxon>Arachnida</taxon>
        <taxon>Acari</taxon>
        <taxon>Acariformes</taxon>
        <taxon>Sarcoptiformes</taxon>
        <taxon>Astigmata</taxon>
        <taxon>Psoroptidia</taxon>
        <taxon>Analgoidea</taxon>
        <taxon>Pyroglyphidae</taxon>
        <taxon>Dermatophagoidinae</taxon>
        <taxon>Dermatophagoides</taxon>
    </lineage>
</organism>
<accession>A0A922IBM0</accession>
<keyword evidence="7" id="KW-1185">Reference proteome</keyword>
<dbReference type="GO" id="GO:0004222">
    <property type="term" value="F:metalloendopeptidase activity"/>
    <property type="evidence" value="ECO:0007669"/>
    <property type="project" value="InterPro"/>
</dbReference>
<dbReference type="AlphaFoldDB" id="A0A922IBM0"/>
<feature type="active site" evidence="1">
    <location>
        <position position="344"/>
    </location>
</feature>
<dbReference type="Gene3D" id="3.40.390.10">
    <property type="entry name" value="Collagenase (Catalytic Domain)"/>
    <property type="match status" value="1"/>
</dbReference>
<dbReference type="Pfam" id="PF00200">
    <property type="entry name" value="Disintegrin"/>
    <property type="match status" value="1"/>
</dbReference>
<evidence type="ECO:0000313" key="5">
    <source>
        <dbReference type="EMBL" id="KAH7636432.1"/>
    </source>
</evidence>
<dbReference type="SUPFAM" id="SSF57552">
    <property type="entry name" value="Blood coagulation inhibitor (disintegrin)"/>
    <property type="match status" value="1"/>
</dbReference>
<reference evidence="6" key="1">
    <citation type="submission" date="2013-05" db="EMBL/GenBank/DDBJ databases">
        <authorList>
            <person name="Yim A.K.Y."/>
            <person name="Chan T.F."/>
            <person name="Ji K.M."/>
            <person name="Liu X.Y."/>
            <person name="Zhou J.W."/>
            <person name="Li R.Q."/>
            <person name="Yang K.Y."/>
            <person name="Li J."/>
            <person name="Li M."/>
            <person name="Law P.T.W."/>
            <person name="Wu Y.L."/>
            <person name="Cai Z.L."/>
            <person name="Qin H."/>
            <person name="Bao Y."/>
            <person name="Leung R.K.K."/>
            <person name="Ng P.K.S."/>
            <person name="Zou J."/>
            <person name="Zhong X.J."/>
            <person name="Ran P.X."/>
            <person name="Zhong N.S."/>
            <person name="Liu Z.G."/>
            <person name="Tsui S.K.W."/>
        </authorList>
    </citation>
    <scope>NUCLEOTIDE SEQUENCE</scope>
    <source>
        <strain evidence="6">Derf</strain>
        <tissue evidence="6">Whole organism</tissue>
    </source>
</reference>
<dbReference type="Proteomes" id="UP000790347">
    <property type="component" value="Unassembled WGS sequence"/>
</dbReference>
<evidence type="ECO:0000313" key="6">
    <source>
        <dbReference type="EMBL" id="KAH9528526.1"/>
    </source>
</evidence>
<comment type="caution">
    <text evidence="6">The sequence shown here is derived from an EMBL/GenBank/DDBJ whole genome shotgun (WGS) entry which is preliminary data.</text>
</comment>
<reference evidence="6" key="4">
    <citation type="journal article" date="2022" name="Res Sq">
        <title>Comparative Genomics Reveals Insights into the Divergent Evolution of Astigmatic Mites and Household Pest Adaptations.</title>
        <authorList>
            <person name="Xiong Q."/>
            <person name="Wan A.T.-Y."/>
            <person name="Liu X.-Y."/>
            <person name="Fung C.S.-H."/>
            <person name="Xiao X."/>
            <person name="Malainual N."/>
            <person name="Hou J."/>
            <person name="Wang L."/>
            <person name="Wang M."/>
            <person name="Yang K."/>
            <person name="Cui Y."/>
            <person name="Leung E."/>
            <person name="Nong W."/>
            <person name="Shin S.-K."/>
            <person name="Au S."/>
            <person name="Jeong K.Y."/>
            <person name="Chew F.T."/>
            <person name="Hui J."/>
            <person name="Leung T.F."/>
            <person name="Tungtrongchitr A."/>
            <person name="Zhong N."/>
            <person name="Liu Z."/>
            <person name="Tsui S."/>
        </authorList>
    </citation>
    <scope>NUCLEOTIDE SEQUENCE</scope>
    <source>
        <strain evidence="6">Derf</strain>
        <tissue evidence="6">Whole organism</tissue>
    </source>
</reference>
<feature type="domain" description="Disintegrin" evidence="3">
    <location>
        <begin position="416"/>
        <end position="504"/>
    </location>
</feature>
<keyword evidence="1" id="KW-0479">Metal-binding</keyword>
<dbReference type="Pfam" id="PF13574">
    <property type="entry name" value="Reprolysin_2"/>
    <property type="match status" value="1"/>
</dbReference>
<dbReference type="EMBL" id="ASGP02000001">
    <property type="protein sequence ID" value="KAH9528526.1"/>
    <property type="molecule type" value="Genomic_DNA"/>
</dbReference>
<dbReference type="SMART" id="SM00050">
    <property type="entry name" value="DISIN"/>
    <property type="match status" value="1"/>
</dbReference>
<dbReference type="PANTHER" id="PTHR45702:SF2">
    <property type="entry name" value="KUZBANIAN, ISOFORM A"/>
    <property type="match status" value="1"/>
</dbReference>
<dbReference type="EMBL" id="SDOV01000010">
    <property type="protein sequence ID" value="KAH7636432.1"/>
    <property type="molecule type" value="Genomic_DNA"/>
</dbReference>
<feature type="domain" description="Peptidase M12B" evidence="4">
    <location>
        <begin position="194"/>
        <end position="409"/>
    </location>
</feature>
<gene>
    <name evidence="6" type="primary">ADAM17_1</name>
    <name evidence="6" type="ORF">DERF_002467</name>
    <name evidence="5" type="ORF">HUG17_10402</name>
</gene>
<evidence type="ECO:0000313" key="7">
    <source>
        <dbReference type="Proteomes" id="UP000790347"/>
    </source>
</evidence>
<proteinExistence type="predicted"/>
<protein>
    <submittedName>
        <fullName evidence="5">Adam 17-like protein protease-like protein</fullName>
    </submittedName>
    <submittedName>
        <fullName evidence="6">Disintegrin and metalloproteinase domain-containing protein 17</fullName>
    </submittedName>
</protein>
<dbReference type="InterPro" id="IPR001590">
    <property type="entry name" value="Peptidase_M12B"/>
</dbReference>
<dbReference type="Proteomes" id="UP000828236">
    <property type="component" value="Unassembled WGS sequence"/>
</dbReference>
<dbReference type="InterPro" id="IPR051489">
    <property type="entry name" value="ADAM_Metalloproteinase"/>
</dbReference>
<feature type="transmembrane region" description="Helical" evidence="2">
    <location>
        <begin position="6"/>
        <end position="25"/>
    </location>
</feature>
<comment type="caution">
    <text evidence="1">Lacks conserved residue(s) required for the propagation of feature annotation.</text>
</comment>
<dbReference type="Gene3D" id="4.10.70.10">
    <property type="entry name" value="Disintegrin domain"/>
    <property type="match status" value="1"/>
</dbReference>
<dbReference type="PROSITE" id="PS50214">
    <property type="entry name" value="DISINTEGRIN_2"/>
    <property type="match status" value="1"/>
</dbReference>
<dbReference type="InterPro" id="IPR024079">
    <property type="entry name" value="MetalloPept_cat_dom_sf"/>
</dbReference>
<keyword evidence="5" id="KW-0378">Hydrolase</keyword>
<keyword evidence="5" id="KW-0645">Protease</keyword>
<feature type="transmembrane region" description="Helical" evidence="2">
    <location>
        <begin position="605"/>
        <end position="628"/>
    </location>
</feature>
<keyword evidence="1" id="KW-0862">Zinc</keyword>
<evidence type="ECO:0000259" key="4">
    <source>
        <dbReference type="PROSITE" id="PS50215"/>
    </source>
</evidence>
<keyword evidence="2" id="KW-1133">Transmembrane helix</keyword>
<name>A0A922IBM0_DERFA</name>
<reference evidence="5" key="3">
    <citation type="journal article" date="2021" name="World Allergy Organ. J.">
        <title>Chromosome-level assembly of Dermatophagoides farinae genome and transcriptome reveals two novel allergens Der f 37 and Der f 39.</title>
        <authorList>
            <person name="Chen J."/>
            <person name="Cai Z."/>
            <person name="Fan D."/>
            <person name="Hu J."/>
            <person name="Hou Y."/>
            <person name="He Y."/>
            <person name="Zhang Z."/>
            <person name="Zhao Z."/>
            <person name="Gao P."/>
            <person name="Hu W."/>
            <person name="Sun J."/>
            <person name="Li J."/>
            <person name="Ji K."/>
        </authorList>
    </citation>
    <scope>NUCLEOTIDE SEQUENCE</scope>
    <source>
        <strain evidence="5">JKM2019</strain>
    </source>
</reference>
<evidence type="ECO:0000259" key="3">
    <source>
        <dbReference type="PROSITE" id="PS50214"/>
    </source>
</evidence>
<feature type="binding site" evidence="1">
    <location>
        <position position="347"/>
    </location>
    <ligand>
        <name>Zn(2+)</name>
        <dbReference type="ChEBI" id="CHEBI:29105"/>
        <note>catalytic</note>
    </ligand>
</feature>
<dbReference type="PANTHER" id="PTHR45702">
    <property type="entry name" value="ADAM10/ADAM17 METALLOPEPTIDASE FAMILY MEMBER"/>
    <property type="match status" value="1"/>
</dbReference>
<sequence length="667" mass="75653">MSSFYLLIHSNIFGIIFIFWLNITINTSSIVQHQAYIKLIKLSNNNNFILLLSCPSNDYYDDSIIHLNSLNTDTEPLNVFTIKSDGHIESINNLLQTQHFHGMITNSKWNHVITIYATGIIAVVKKKISLMIFTDSNEFYLTPRISFDENHQNNNSNPHFIIIDNQLPHRFFIPNLFPLNSRRHRRSTNNSSIYYCGIKLRINYDLFQEFNGDLISTVQHSQFVLRFLNQIFFQTKWSENGFENSSIDMGKFGVVPCKIIIETEPQQFTIQSNWTYSDMDKYIRSISDGDFCLSHVFTNVNLYNINGMTYKSRIFDENINGGISSFGHCENPWEIYCILSVVHEFGHNFGSSHDIENEDCMPEEGGSYIMSFPFNDKKGPNNFKFSPCSNRAIYHNLAKKKGQFITMYLEGSCSNKNKCGDGILEKGEECDEGPKGGHCCDKKCHLKPEAECSKSQPNALCCNDECKIRQKGEQCLPKDLNFCLNNAVCDGFSYECPNRNKLPDNTSCGDKHLDGFCYNGYCKMCERRIDGCYFCCVDKFQKTCITNPIMMPAGSTCHLKDSSMPGRCDLQGKCQDLNSIIGTTELPSTTIPIEKIPLGPSIQEIIAIVISITIIILVAILICAYMLAEKNSFDDEYDGGSKVELISSKKRGSSNLTSLMAVNVRNS</sequence>
<keyword evidence="2" id="KW-0472">Membrane</keyword>
<dbReference type="SUPFAM" id="SSF55486">
    <property type="entry name" value="Metalloproteases ('zincins'), catalytic domain"/>
    <property type="match status" value="1"/>
</dbReference>
<dbReference type="InterPro" id="IPR036436">
    <property type="entry name" value="Disintegrin_dom_sf"/>
</dbReference>
<dbReference type="PROSITE" id="PS50215">
    <property type="entry name" value="ADAM_MEPRO"/>
    <property type="match status" value="1"/>
</dbReference>
<dbReference type="GO" id="GO:0046872">
    <property type="term" value="F:metal ion binding"/>
    <property type="evidence" value="ECO:0007669"/>
    <property type="project" value="UniProtKB-KW"/>
</dbReference>
<keyword evidence="2" id="KW-0812">Transmembrane</keyword>
<dbReference type="GO" id="GO:0007219">
    <property type="term" value="P:Notch signaling pathway"/>
    <property type="evidence" value="ECO:0007669"/>
    <property type="project" value="TreeGrafter"/>
</dbReference>
<evidence type="ECO:0000256" key="2">
    <source>
        <dbReference type="SAM" id="Phobius"/>
    </source>
</evidence>
<dbReference type="GO" id="GO:0005886">
    <property type="term" value="C:plasma membrane"/>
    <property type="evidence" value="ECO:0007669"/>
    <property type="project" value="TreeGrafter"/>
</dbReference>
<dbReference type="GO" id="GO:0006509">
    <property type="term" value="P:membrane protein ectodomain proteolysis"/>
    <property type="evidence" value="ECO:0007669"/>
    <property type="project" value="TreeGrafter"/>
</dbReference>